<evidence type="ECO:0000313" key="2">
    <source>
        <dbReference type="EMBL" id="JAB63159.1"/>
    </source>
</evidence>
<proteinExistence type="predicted"/>
<protein>
    <submittedName>
        <fullName evidence="2">General transcription factor II-I repeat domain-containing protein 2</fullName>
    </submittedName>
</protein>
<sequence length="325" mass="37930">MQFHCIIHQEALCSKLLGFENVMKVVVPTVNFIKSRGLNHRQFKQFLEDIESEYGDLLFYTEVRWLSRGLTLQRFLNLIEEIQLFLAEKKNDVPELDNPDWLCDLAFLVDITNHLNVLNTRLQGKDQLISQLYSHVSSFQCKLSLFRTQINSANYGHFPNYKKIMEKFNKTDVNFAHVEKIDILIQAFENRFVDFKKVKPLLDIFSNPFNISPENAPELMQLELIDMQNDDNLRNKFNEGNLLNFYRCVDKNAYKELRINALKCASLFGSTYICEQTFSVMKLNKTKNRNRLANENLEAIIRVATSNVEPNIKKLVSSMQCHASK</sequence>
<evidence type="ECO:0000259" key="1">
    <source>
        <dbReference type="Pfam" id="PF05699"/>
    </source>
</evidence>
<dbReference type="Pfam" id="PF05699">
    <property type="entry name" value="Dimer_Tnp_hAT"/>
    <property type="match status" value="1"/>
</dbReference>
<dbReference type="InterPro" id="IPR008906">
    <property type="entry name" value="HATC_C_dom"/>
</dbReference>
<dbReference type="AlphaFoldDB" id="V5GGQ6"/>
<reference evidence="2" key="1">
    <citation type="submission" date="2013-07" db="EMBL/GenBank/DDBJ databases">
        <title>Midgut Transcriptome Profiling of Anoplphora glabripennis, a Lignocellulose Degrading, Wood-Boring Cerambycid.</title>
        <authorList>
            <person name="Scully E.D."/>
            <person name="Hoover K."/>
            <person name="Carlson J.E."/>
            <person name="Tien M."/>
            <person name="Geib S.M."/>
        </authorList>
    </citation>
    <scope>NUCLEOTIDE SEQUENCE</scope>
</reference>
<organism evidence="2">
    <name type="scientific">Anoplophora glabripennis</name>
    <name type="common">Asian longhorn beetle</name>
    <name type="synonym">Anoplophora nobilis</name>
    <dbReference type="NCBI Taxonomy" id="217634"/>
    <lineage>
        <taxon>Eukaryota</taxon>
        <taxon>Metazoa</taxon>
        <taxon>Ecdysozoa</taxon>
        <taxon>Arthropoda</taxon>
        <taxon>Hexapoda</taxon>
        <taxon>Insecta</taxon>
        <taxon>Pterygota</taxon>
        <taxon>Neoptera</taxon>
        <taxon>Endopterygota</taxon>
        <taxon>Coleoptera</taxon>
        <taxon>Polyphaga</taxon>
        <taxon>Cucujiformia</taxon>
        <taxon>Chrysomeloidea</taxon>
        <taxon>Cerambycidae</taxon>
        <taxon>Lamiinae</taxon>
        <taxon>Lamiini</taxon>
        <taxon>Anoplophora</taxon>
    </lineage>
</organism>
<dbReference type="SUPFAM" id="SSF53098">
    <property type="entry name" value="Ribonuclease H-like"/>
    <property type="match status" value="1"/>
</dbReference>
<dbReference type="EMBL" id="GALX01005307">
    <property type="protein sequence ID" value="JAB63159.1"/>
    <property type="molecule type" value="Transcribed_RNA"/>
</dbReference>
<feature type="domain" description="HAT C-terminal dimerisation" evidence="1">
    <location>
        <begin position="231"/>
        <end position="301"/>
    </location>
</feature>
<dbReference type="InterPro" id="IPR012337">
    <property type="entry name" value="RNaseH-like_sf"/>
</dbReference>
<name>V5GGQ6_ANOGL</name>
<dbReference type="GO" id="GO:0046983">
    <property type="term" value="F:protein dimerization activity"/>
    <property type="evidence" value="ECO:0007669"/>
    <property type="project" value="InterPro"/>
</dbReference>
<dbReference type="PANTHER" id="PTHR45913">
    <property type="entry name" value="EPM2A-INTERACTING PROTEIN 1"/>
    <property type="match status" value="1"/>
</dbReference>
<gene>
    <name evidence="2" type="primary">GT2D2</name>
</gene>
<dbReference type="PANTHER" id="PTHR45913:SF5">
    <property type="entry name" value="GENERAL TRANSCRIPTION FACTOR II-I REPEAT DOMAIN-CONTAINING PROTEIN 2A-LIKE PROTEIN"/>
    <property type="match status" value="1"/>
</dbReference>
<accession>V5GGQ6</accession>